<gene>
    <name evidence="1" type="ORF">SAMN05444170_0796</name>
</gene>
<dbReference type="RefSeq" id="WP_072816787.1">
    <property type="nucleotide sequence ID" value="NZ_LT670849.1"/>
</dbReference>
<protein>
    <recommendedName>
        <fullName evidence="3">PilZ domain-containing protein</fullName>
    </recommendedName>
</protein>
<evidence type="ECO:0008006" key="3">
    <source>
        <dbReference type="Google" id="ProtNLM"/>
    </source>
</evidence>
<evidence type="ECO:0000313" key="2">
    <source>
        <dbReference type="Proteomes" id="UP000184096"/>
    </source>
</evidence>
<keyword evidence="2" id="KW-1185">Reference proteome</keyword>
<name>A0A1M7T541_9BRAD</name>
<sequence length="129" mass="14579">MHHDKAAQKTSPSKSEKVPLARAVVLHEDDKLRTVGFPALHQTETKRVTFATPLYAKCTPIDGVWSTDCLVLSVWDTGAQLQVRRPGDLTEFYLLFTSSFRPVFRQCRRVSACGNVIQVEYQRNQADSL</sequence>
<proteinExistence type="predicted"/>
<dbReference type="AlphaFoldDB" id="A0A1M7T541"/>
<reference evidence="2" key="1">
    <citation type="submission" date="2016-11" db="EMBL/GenBank/DDBJ databases">
        <authorList>
            <person name="Varghese N."/>
            <person name="Submissions S."/>
        </authorList>
    </citation>
    <scope>NUCLEOTIDE SEQUENCE [LARGE SCALE GENOMIC DNA]</scope>
    <source>
        <strain evidence="2">GAS401</strain>
    </source>
</reference>
<evidence type="ECO:0000313" key="1">
    <source>
        <dbReference type="EMBL" id="SHN65824.1"/>
    </source>
</evidence>
<dbReference type="Proteomes" id="UP000184096">
    <property type="component" value="Chromosome I"/>
</dbReference>
<dbReference type="OrthoDB" id="10005227at2"/>
<dbReference type="EMBL" id="LT670849">
    <property type="protein sequence ID" value="SHN65824.1"/>
    <property type="molecule type" value="Genomic_DNA"/>
</dbReference>
<accession>A0A1M7T541</accession>
<organism evidence="1 2">
    <name type="scientific">Bradyrhizobium erythrophlei</name>
    <dbReference type="NCBI Taxonomy" id="1437360"/>
    <lineage>
        <taxon>Bacteria</taxon>
        <taxon>Pseudomonadati</taxon>
        <taxon>Pseudomonadota</taxon>
        <taxon>Alphaproteobacteria</taxon>
        <taxon>Hyphomicrobiales</taxon>
        <taxon>Nitrobacteraceae</taxon>
        <taxon>Bradyrhizobium</taxon>
    </lineage>
</organism>